<evidence type="ECO:0000313" key="1">
    <source>
        <dbReference type="EMBL" id="KAI6088751.1"/>
    </source>
</evidence>
<name>A0ACC0D7Y6_9PEZI</name>
<dbReference type="Proteomes" id="UP001497680">
    <property type="component" value="Unassembled WGS sequence"/>
</dbReference>
<protein>
    <submittedName>
        <fullName evidence="1">Ankyrin repeat-containing domain protein</fullName>
    </submittedName>
</protein>
<evidence type="ECO:0000313" key="2">
    <source>
        <dbReference type="Proteomes" id="UP001497680"/>
    </source>
</evidence>
<gene>
    <name evidence="1" type="ORF">F4821DRAFT_257594</name>
</gene>
<keyword evidence="2" id="KW-1185">Reference proteome</keyword>
<sequence>MGSLPDGPRMSLNLPRVVPDNSEVFVCAVQGNIDGMMSLFESKLASPFDVGFRTGRTPLHYAVNYDHPKLTKFLLHAGANPRAEDHEHATTTALAWRRIFGSLGEESTLNAFQSMFNDEEFLASRVFQPLHKIVLGFSCVRLEDELSLTTSHIDDTDADGRTALSWAAMRGDFAAVSTSLRFGADTNMPSYWGQRPLHFATQNKRQSLLPILKALIEDGADVNALDYWNRTALIYTSGNHDSIDPLKLLCEHGTALDVRDRRLRTSLGYAARLGNLQHAQYLVALGADPQLPDEFNVLPLLEAVKNNFHDILRLLIPVTDPLQIKPYDSSLLHWVADYSDKTTLAIIQEHPASRLFQGTEVTMVDKDGLIPQELYELRSDDWKPDPEDFNALLQSVSDVKKSEEASDQLE</sequence>
<accession>A0ACC0D7Y6</accession>
<comment type="caution">
    <text evidence="1">The sequence shown here is derived from an EMBL/GenBank/DDBJ whole genome shotgun (WGS) entry which is preliminary data.</text>
</comment>
<reference evidence="1 2" key="1">
    <citation type="journal article" date="2022" name="New Phytol.">
        <title>Ecological generalism drives hyperdiversity of secondary metabolite gene clusters in xylarialean endophytes.</title>
        <authorList>
            <person name="Franco M.E.E."/>
            <person name="Wisecaver J.H."/>
            <person name="Arnold A.E."/>
            <person name="Ju Y.M."/>
            <person name="Slot J.C."/>
            <person name="Ahrendt S."/>
            <person name="Moore L.P."/>
            <person name="Eastman K.E."/>
            <person name="Scott K."/>
            <person name="Konkel Z."/>
            <person name="Mondo S.J."/>
            <person name="Kuo A."/>
            <person name="Hayes R.D."/>
            <person name="Haridas S."/>
            <person name="Andreopoulos B."/>
            <person name="Riley R."/>
            <person name="LaButti K."/>
            <person name="Pangilinan J."/>
            <person name="Lipzen A."/>
            <person name="Amirebrahimi M."/>
            <person name="Yan J."/>
            <person name="Adam C."/>
            <person name="Keymanesh K."/>
            <person name="Ng V."/>
            <person name="Louie K."/>
            <person name="Northen T."/>
            <person name="Drula E."/>
            <person name="Henrissat B."/>
            <person name="Hsieh H.M."/>
            <person name="Youens-Clark K."/>
            <person name="Lutzoni F."/>
            <person name="Miadlikowska J."/>
            <person name="Eastwood D.C."/>
            <person name="Hamelin R.C."/>
            <person name="Grigoriev I.V."/>
            <person name="U'Ren J.M."/>
        </authorList>
    </citation>
    <scope>NUCLEOTIDE SEQUENCE [LARGE SCALE GENOMIC DNA]</scope>
    <source>
        <strain evidence="1 2">ER1909</strain>
    </source>
</reference>
<dbReference type="EMBL" id="MU394299">
    <property type="protein sequence ID" value="KAI6088751.1"/>
    <property type="molecule type" value="Genomic_DNA"/>
</dbReference>
<proteinExistence type="predicted"/>
<organism evidence="1 2">
    <name type="scientific">Hypoxylon rubiginosum</name>
    <dbReference type="NCBI Taxonomy" id="110542"/>
    <lineage>
        <taxon>Eukaryota</taxon>
        <taxon>Fungi</taxon>
        <taxon>Dikarya</taxon>
        <taxon>Ascomycota</taxon>
        <taxon>Pezizomycotina</taxon>
        <taxon>Sordariomycetes</taxon>
        <taxon>Xylariomycetidae</taxon>
        <taxon>Xylariales</taxon>
        <taxon>Hypoxylaceae</taxon>
        <taxon>Hypoxylon</taxon>
    </lineage>
</organism>